<evidence type="ECO:0000313" key="2">
    <source>
        <dbReference type="Proteomes" id="UP000241061"/>
    </source>
</evidence>
<reference evidence="1 2" key="1">
    <citation type="submission" date="2017-11" db="EMBL/GenBank/DDBJ databases">
        <authorList>
            <person name="Han C.G."/>
        </authorList>
    </citation>
    <scope>NUCLEOTIDE SEQUENCE [LARGE SCALE GENOMIC DNA]</scope>
</reference>
<dbReference type="GeneID" id="54987077"/>
<evidence type="ECO:0000313" key="1">
    <source>
        <dbReference type="EMBL" id="AUG87699.1"/>
    </source>
</evidence>
<dbReference type="Proteomes" id="UP000241061">
    <property type="component" value="Segment"/>
</dbReference>
<keyword evidence="2" id="KW-1185">Reference proteome</keyword>
<protein>
    <submittedName>
        <fullName evidence="1">Uncharacterized protein</fullName>
    </submittedName>
</protein>
<organism evidence="1 2">
    <name type="scientific">Vibrio phage VEN</name>
    <dbReference type="NCBI Taxonomy" id="2059879"/>
    <lineage>
        <taxon>Viruses</taxon>
        <taxon>Duplodnaviria</taxon>
        <taxon>Heunggongvirae</taxon>
        <taxon>Uroviricota</taxon>
        <taxon>Caudoviricetes</taxon>
        <taxon>Autographivirales</taxon>
        <taxon>Autosignataviridae</taxon>
        <taxon>Colwellvirinae</taxon>
        <taxon>Trungvirus</taxon>
        <taxon>Trungvirus VEN</taxon>
    </lineage>
</organism>
<dbReference type="RefSeq" id="YP_009796686.1">
    <property type="nucleotide sequence ID" value="NC_047903.1"/>
</dbReference>
<dbReference type="EMBL" id="MG545917">
    <property type="protein sequence ID" value="AUG87699.1"/>
    <property type="molecule type" value="Genomic_DNA"/>
</dbReference>
<accession>A0A2H5BMZ4</accession>
<sequence length="46" mass="5497">MIEYILSLLLLLVELLAMEPEVHDFIMLTGDTNYLPAHWDCWRSYQ</sequence>
<dbReference type="KEGG" id="vg:54987077"/>
<proteinExistence type="predicted"/>
<name>A0A2H5BMZ4_9CAUD</name>